<dbReference type="PANTHER" id="PTHR32191">
    <property type="entry name" value="TETRASPANIN-8-RELATED"/>
    <property type="match status" value="1"/>
</dbReference>
<evidence type="ECO:0000256" key="1">
    <source>
        <dbReference type="ARBA" id="ARBA00004141"/>
    </source>
</evidence>
<accession>A0AAD8IDZ5</accession>
<feature type="transmembrane region" description="Helical" evidence="6">
    <location>
        <begin position="43"/>
        <end position="65"/>
    </location>
</feature>
<keyword evidence="5 6" id="KW-0472">Membrane</keyword>
<comment type="subcellular location">
    <subcellularLocation>
        <location evidence="1">Membrane</location>
        <topology evidence="1">Multi-pass membrane protein</topology>
    </subcellularLocation>
</comment>
<evidence type="ECO:0000256" key="5">
    <source>
        <dbReference type="ARBA" id="ARBA00023136"/>
    </source>
</evidence>
<evidence type="ECO:0000313" key="7">
    <source>
        <dbReference type="EMBL" id="KAK1382165.1"/>
    </source>
</evidence>
<protein>
    <submittedName>
        <fullName evidence="7">Uncharacterized protein</fullName>
    </submittedName>
</protein>
<dbReference type="GO" id="GO:0016020">
    <property type="term" value="C:membrane"/>
    <property type="evidence" value="ECO:0007669"/>
    <property type="project" value="UniProtKB-SubCell"/>
</dbReference>
<sequence length="216" mass="23946">MARSNNVIGTINSVAVLLSVPVFGSGLWLAVEAKKSGCFKISQLPFIIFGILIFVVALSGVIGGFRGTQPLVVFYYIAMIIVIISLITLVIFFSRVTVVHSPGLYPPDFSDFIRHVSYSANVSNCVETSNICANLNQSYHTAEDFFSARLTTIQSRCCTPSRECDFTFVNPTNWRNSSPISGENYDCQKWSNDPNILCYKLGCFALKNAKLEDLFH</sequence>
<proteinExistence type="inferred from homology"/>
<keyword evidence="4 6" id="KW-1133">Transmembrane helix</keyword>
<feature type="transmembrane region" description="Helical" evidence="6">
    <location>
        <begin position="71"/>
        <end position="93"/>
    </location>
</feature>
<reference evidence="7" key="1">
    <citation type="submission" date="2023-02" db="EMBL/GenBank/DDBJ databases">
        <title>Genome of toxic invasive species Heracleum sosnowskyi carries increased number of genes despite the absence of recent whole-genome duplications.</title>
        <authorList>
            <person name="Schelkunov M."/>
            <person name="Shtratnikova V."/>
            <person name="Makarenko M."/>
            <person name="Klepikova A."/>
            <person name="Omelchenko D."/>
            <person name="Novikova G."/>
            <person name="Obukhova E."/>
            <person name="Bogdanov V."/>
            <person name="Penin A."/>
            <person name="Logacheva M."/>
        </authorList>
    </citation>
    <scope>NUCLEOTIDE SEQUENCE</scope>
    <source>
        <strain evidence="7">Hsosn_3</strain>
        <tissue evidence="7">Leaf</tissue>
    </source>
</reference>
<dbReference type="GO" id="GO:0009734">
    <property type="term" value="P:auxin-activated signaling pathway"/>
    <property type="evidence" value="ECO:0007669"/>
    <property type="project" value="InterPro"/>
</dbReference>
<dbReference type="EMBL" id="JAUIZM010000005">
    <property type="protein sequence ID" value="KAK1382165.1"/>
    <property type="molecule type" value="Genomic_DNA"/>
</dbReference>
<dbReference type="Pfam" id="PF00335">
    <property type="entry name" value="Tetraspanin"/>
    <property type="match status" value="1"/>
</dbReference>
<dbReference type="InterPro" id="IPR044991">
    <property type="entry name" value="TET_plant"/>
</dbReference>
<name>A0AAD8IDZ5_9APIA</name>
<evidence type="ECO:0000256" key="4">
    <source>
        <dbReference type="ARBA" id="ARBA00022989"/>
    </source>
</evidence>
<dbReference type="AlphaFoldDB" id="A0AAD8IDZ5"/>
<evidence type="ECO:0000313" key="8">
    <source>
        <dbReference type="Proteomes" id="UP001237642"/>
    </source>
</evidence>
<comment type="caution">
    <text evidence="7">The sequence shown here is derived from an EMBL/GenBank/DDBJ whole genome shotgun (WGS) entry which is preliminary data.</text>
</comment>
<dbReference type="Proteomes" id="UP001237642">
    <property type="component" value="Unassembled WGS sequence"/>
</dbReference>
<gene>
    <name evidence="7" type="ORF">POM88_019900</name>
</gene>
<evidence type="ECO:0000256" key="3">
    <source>
        <dbReference type="ARBA" id="ARBA00022692"/>
    </source>
</evidence>
<organism evidence="7 8">
    <name type="scientific">Heracleum sosnowskyi</name>
    <dbReference type="NCBI Taxonomy" id="360622"/>
    <lineage>
        <taxon>Eukaryota</taxon>
        <taxon>Viridiplantae</taxon>
        <taxon>Streptophyta</taxon>
        <taxon>Embryophyta</taxon>
        <taxon>Tracheophyta</taxon>
        <taxon>Spermatophyta</taxon>
        <taxon>Magnoliopsida</taxon>
        <taxon>eudicotyledons</taxon>
        <taxon>Gunneridae</taxon>
        <taxon>Pentapetalae</taxon>
        <taxon>asterids</taxon>
        <taxon>campanulids</taxon>
        <taxon>Apiales</taxon>
        <taxon>Apiaceae</taxon>
        <taxon>Apioideae</taxon>
        <taxon>apioid superclade</taxon>
        <taxon>Tordylieae</taxon>
        <taxon>Tordyliinae</taxon>
        <taxon>Heracleum</taxon>
    </lineage>
</organism>
<keyword evidence="8" id="KW-1185">Reference proteome</keyword>
<dbReference type="InterPro" id="IPR018499">
    <property type="entry name" value="Tetraspanin/Peripherin"/>
</dbReference>
<reference evidence="7" key="2">
    <citation type="submission" date="2023-05" db="EMBL/GenBank/DDBJ databases">
        <authorList>
            <person name="Schelkunov M.I."/>
        </authorList>
    </citation>
    <scope>NUCLEOTIDE SEQUENCE</scope>
    <source>
        <strain evidence="7">Hsosn_3</strain>
        <tissue evidence="7">Leaf</tissue>
    </source>
</reference>
<keyword evidence="3 6" id="KW-0812">Transmembrane</keyword>
<comment type="similarity">
    <text evidence="2">Belongs to the tetraspanin (TM4SF) family.</text>
</comment>
<evidence type="ECO:0000256" key="2">
    <source>
        <dbReference type="ARBA" id="ARBA00006840"/>
    </source>
</evidence>
<feature type="transmembrane region" description="Helical" evidence="6">
    <location>
        <begin position="6"/>
        <end position="31"/>
    </location>
</feature>
<evidence type="ECO:0000256" key="6">
    <source>
        <dbReference type="SAM" id="Phobius"/>
    </source>
</evidence>